<organism evidence="9 10">
    <name type="scientific">Plasmodium falciparum (isolate NF54)</name>
    <dbReference type="NCBI Taxonomy" id="5843"/>
    <lineage>
        <taxon>Eukaryota</taxon>
        <taxon>Sar</taxon>
        <taxon>Alveolata</taxon>
        <taxon>Apicomplexa</taxon>
        <taxon>Aconoidasida</taxon>
        <taxon>Haemosporida</taxon>
        <taxon>Plasmodiidae</taxon>
        <taxon>Plasmodium</taxon>
        <taxon>Plasmodium (Laverania)</taxon>
    </lineage>
</organism>
<feature type="region of interest" description="Disordered" evidence="1">
    <location>
        <begin position="1561"/>
        <end position="1664"/>
    </location>
</feature>
<dbReference type="FunFam" id="1.20.58.830:FF:000001">
    <property type="entry name" value="Erythrocyte membrane protein 1, PfEMP1"/>
    <property type="match status" value="1"/>
</dbReference>
<dbReference type="Pfam" id="PF03011">
    <property type="entry name" value="PFEMP"/>
    <property type="match status" value="2"/>
</dbReference>
<feature type="region of interest" description="Disordered" evidence="1">
    <location>
        <begin position="1792"/>
        <end position="1831"/>
    </location>
</feature>
<feature type="domain" description="Duffy-binding-like" evidence="7">
    <location>
        <begin position="313"/>
        <end position="485"/>
    </location>
</feature>
<evidence type="ECO:0000313" key="11">
    <source>
        <dbReference type="Proteomes" id="UP000754359"/>
    </source>
</evidence>
<feature type="region of interest" description="Disordered" evidence="1">
    <location>
        <begin position="1134"/>
        <end position="1153"/>
    </location>
</feature>
<feature type="region of interest" description="Disordered" evidence="1">
    <location>
        <begin position="1097"/>
        <end position="1117"/>
    </location>
</feature>
<feature type="domain" description="Duffy-binding-like" evidence="7">
    <location>
        <begin position="1170"/>
        <end position="1319"/>
    </location>
</feature>
<dbReference type="InterPro" id="IPR044932">
    <property type="entry name" value="PfEMP1_ATS_sf"/>
</dbReference>
<feature type="compositionally biased region" description="Polar residues" evidence="1">
    <location>
        <begin position="1808"/>
        <end position="1831"/>
    </location>
</feature>
<dbReference type="InterPro" id="IPR054595">
    <property type="entry name" value="DBL_C"/>
</dbReference>
<feature type="compositionally biased region" description="Acidic residues" evidence="1">
    <location>
        <begin position="766"/>
        <end position="801"/>
    </location>
</feature>
<dbReference type="Gene3D" id="1.20.1310.20">
    <property type="entry name" value="Duffy-antigen binding domain"/>
    <property type="match status" value="2"/>
</dbReference>
<dbReference type="GO" id="GO:0016020">
    <property type="term" value="C:membrane"/>
    <property type="evidence" value="ECO:0007669"/>
    <property type="project" value="InterPro"/>
</dbReference>
<evidence type="ECO:0000259" key="7">
    <source>
        <dbReference type="Pfam" id="PF22672"/>
    </source>
</evidence>
<gene>
    <name evidence="9" type="ORF">CK202_2021</name>
    <name evidence="8" type="ORF">CYL21_4595</name>
</gene>
<feature type="domain" description="Cysteine-rich interdomain region 1 gamma" evidence="6">
    <location>
        <begin position="1364"/>
        <end position="1414"/>
    </location>
</feature>
<feature type="compositionally biased region" description="Low complexity" evidence="1">
    <location>
        <begin position="1792"/>
        <end position="1807"/>
    </location>
</feature>
<evidence type="ECO:0000259" key="5">
    <source>
        <dbReference type="Pfam" id="PF15447"/>
    </source>
</evidence>
<evidence type="ECO:0000313" key="8">
    <source>
        <dbReference type="EMBL" id="KAF4327120.1"/>
    </source>
</evidence>
<feature type="compositionally biased region" description="Pro residues" evidence="1">
    <location>
        <begin position="1653"/>
        <end position="1663"/>
    </location>
</feature>
<name>A0A2I0BZ51_PLAFO</name>
<dbReference type="FunFam" id="1.20.58.1930:FF:000001">
    <property type="entry name" value="Erythrocyte membrane protein 1, PfEMP1"/>
    <property type="match status" value="1"/>
</dbReference>
<feature type="region of interest" description="Disordered" evidence="1">
    <location>
        <begin position="733"/>
        <end position="826"/>
    </location>
</feature>
<dbReference type="Pfam" id="PF15447">
    <property type="entry name" value="NTS"/>
    <property type="match status" value="1"/>
</dbReference>
<dbReference type="InterPro" id="IPR029211">
    <property type="entry name" value="PfEMP1_ATS"/>
</dbReference>
<dbReference type="Pfam" id="PF22672">
    <property type="entry name" value="DBL_C"/>
    <property type="match status" value="2"/>
</dbReference>
<dbReference type="EMBL" id="NYMT01000004">
    <property type="protein sequence ID" value="PKC48579.1"/>
    <property type="molecule type" value="Genomic_DNA"/>
</dbReference>
<dbReference type="FunFam" id="1.20.1310.20:FF:000018">
    <property type="entry name" value="Erythrocyte membrane protein 1, PfEMP1"/>
    <property type="match status" value="1"/>
</dbReference>
<evidence type="ECO:0000313" key="10">
    <source>
        <dbReference type="Proteomes" id="UP000232684"/>
    </source>
</evidence>
<accession>A0A2I0BZ51</accession>
<evidence type="ECO:0000259" key="3">
    <source>
        <dbReference type="Pfam" id="PF05424"/>
    </source>
</evidence>
<feature type="domain" description="Duffy-binding-like" evidence="2">
    <location>
        <begin position="598"/>
        <end position="744"/>
    </location>
</feature>
<evidence type="ECO:0000256" key="1">
    <source>
        <dbReference type="SAM" id="MobiDB-lite"/>
    </source>
</evidence>
<dbReference type="Gene3D" id="1.10.1900.40">
    <property type="entry name" value="Acidic terminal segments, variant surface antigen of PfEMP1"/>
    <property type="match status" value="2"/>
</dbReference>
<protein>
    <submittedName>
        <fullName evidence="9">Erythrocyte membrane protein 1</fullName>
    </submittedName>
</protein>
<dbReference type="EMBL" id="QFXU01000022">
    <property type="protein sequence ID" value="KAF4327120.1"/>
    <property type="molecule type" value="Genomic_DNA"/>
</dbReference>
<feature type="compositionally biased region" description="Polar residues" evidence="1">
    <location>
        <begin position="1100"/>
        <end position="1117"/>
    </location>
</feature>
<feature type="compositionally biased region" description="Low complexity" evidence="1">
    <location>
        <begin position="1137"/>
        <end position="1148"/>
    </location>
</feature>
<feature type="region of interest" description="Disordered" evidence="1">
    <location>
        <begin position="2007"/>
        <end position="2066"/>
    </location>
</feature>
<feature type="region of interest" description="Disordered" evidence="1">
    <location>
        <begin position="864"/>
        <end position="893"/>
    </location>
</feature>
<dbReference type="VEuPathDB" id="PlasmoDB:PfNF54_120005200"/>
<dbReference type="FunFam" id="1.20.1310.20:FF:000001">
    <property type="entry name" value="Erythrocyte membrane protein 1, PfEMP1"/>
    <property type="match status" value="1"/>
</dbReference>
<feature type="domain" description="Duffy-antigen binding" evidence="3">
    <location>
        <begin position="894"/>
        <end position="1082"/>
    </location>
</feature>
<comment type="caution">
    <text evidence="9">The sequence shown here is derived from an EMBL/GenBank/DDBJ whole genome shotgun (WGS) entry which is preliminary data.</text>
</comment>
<dbReference type="Pfam" id="PF18562">
    <property type="entry name" value="CIDR1_gamma"/>
    <property type="match status" value="1"/>
</dbReference>
<dbReference type="Proteomes" id="UP000754359">
    <property type="component" value="Unassembled WGS sequence"/>
</dbReference>
<feature type="compositionally biased region" description="Basic and acidic residues" evidence="1">
    <location>
        <begin position="802"/>
        <end position="813"/>
    </location>
</feature>
<reference evidence="9 10" key="1">
    <citation type="submission" date="2017-11" db="EMBL/GenBank/DDBJ databases">
        <title>Plasmodium falciparum NF54 genome assembly.</title>
        <authorList>
            <person name="Bryant J.M."/>
            <person name="Baumgarten S."/>
            <person name="Scheidig-Benatar C."/>
            <person name="Scherf A."/>
        </authorList>
    </citation>
    <scope>NUCLEOTIDE SEQUENCE [LARGE SCALE GENOMIC DNA]</scope>
    <source>
        <strain evidence="9">NF54</strain>
    </source>
</reference>
<dbReference type="Gene3D" id="1.20.58.830">
    <property type="match status" value="2"/>
</dbReference>
<dbReference type="SMR" id="A0A2I0BZ51"/>
<feature type="domain" description="Plasmodium falciparum erythrocyte membrane protein-1 N-terminal segment" evidence="5">
    <location>
        <begin position="16"/>
        <end position="54"/>
    </location>
</feature>
<dbReference type="Pfam" id="PF15445">
    <property type="entry name" value="ATS"/>
    <property type="match status" value="1"/>
</dbReference>
<evidence type="ECO:0000259" key="6">
    <source>
        <dbReference type="Pfam" id="PF18562"/>
    </source>
</evidence>
<feature type="domain" description="Duffy-antigen binding" evidence="3">
    <location>
        <begin position="120"/>
        <end position="309"/>
    </location>
</feature>
<reference evidence="8 11" key="2">
    <citation type="submission" date="2018-05" db="EMBL/GenBank/DDBJ databases">
        <title>Genome assembly of Plasmodium falciparum NF54 DiCre.</title>
        <authorList>
            <person name="Baumgarten S."/>
            <person name="Treeck M."/>
            <person name="Scherf A."/>
        </authorList>
    </citation>
    <scope>NUCLEOTIDE SEQUENCE [LARGE SCALE GENOMIC DNA]</scope>
    <source>
        <strain evidence="8">NF54</strain>
    </source>
</reference>
<feature type="compositionally biased region" description="Acidic residues" evidence="1">
    <location>
        <begin position="1580"/>
        <end position="1595"/>
    </location>
</feature>
<dbReference type="FunFam" id="1.10.1900.40:FF:000005">
    <property type="entry name" value="Erythrocyte membrane protein 1, PfEMP1"/>
    <property type="match status" value="1"/>
</dbReference>
<feature type="domain" description="Plasmodium falciparum erythrocyte membrane protein 1 acidic terminal segment" evidence="4">
    <location>
        <begin position="1674"/>
        <end position="2178"/>
    </location>
</feature>
<dbReference type="InterPro" id="IPR004258">
    <property type="entry name" value="DBL"/>
</dbReference>
<dbReference type="InterPro" id="IPR042202">
    <property type="entry name" value="Duffy-ag-bd_sf"/>
</dbReference>
<dbReference type="SUPFAM" id="SSF140924">
    <property type="entry name" value="Duffy binding domain-like"/>
    <property type="match status" value="4"/>
</dbReference>
<dbReference type="InterPro" id="IPR029210">
    <property type="entry name" value="PfEMP1_NTS"/>
</dbReference>
<feature type="domain" description="Duffy-binding-like" evidence="2">
    <location>
        <begin position="1431"/>
        <end position="1567"/>
    </location>
</feature>
<feature type="compositionally biased region" description="Polar residues" evidence="1">
    <location>
        <begin position="2054"/>
        <end position="2066"/>
    </location>
</feature>
<evidence type="ECO:0000313" key="9">
    <source>
        <dbReference type="EMBL" id="PKC48579.1"/>
    </source>
</evidence>
<dbReference type="InterPro" id="IPR008602">
    <property type="entry name" value="Duffy-antigen-binding"/>
</dbReference>
<dbReference type="FunFam" id="1.10.1900.40:FF:000001">
    <property type="entry name" value="Erythrocyte membrane protein 1"/>
    <property type="match status" value="1"/>
</dbReference>
<feature type="compositionally biased region" description="Polar residues" evidence="1">
    <location>
        <begin position="1562"/>
        <end position="1574"/>
    </location>
</feature>
<dbReference type="FunFam" id="1.20.58.830:FF:000003">
    <property type="entry name" value="Erythrocyte membrane protein 1, PfEMP1"/>
    <property type="match status" value="1"/>
</dbReference>
<sequence length="2178" mass="248622">MGPQPAVTDYSKATNVKYLFDLIGETVQKKAKEKADVASRKYFEELHGDLSKATYKKDKNPEGTTPPNPCKLEYQYHTNVTKGEDKEYPCLGRKTVRFSDKEGAECYKTKIKDSTTDTVGACAPYRRLYMCDRNLEHIEPTKITTHNLLLDVCLAAQYEGQSISQNHGKHQLSYPDSPSQLCTELARSFADIGDIVRGRDLYRGNNRENDKLEKKLKGYFKKIYDNLVEKKKEEAETDYKDDAPDFYQLREDWWALNRQDVWKAITCDAHDSRYRKMGADGSITESAMRQCRNVADVPTNFDYVPQYLRWFEEWAEDFCRKRKHKLKDAIQKCRGQDGTGKDRYCDLNRYDCKRTISAKHELVQGEECKKCSVVCIPFGPWIDNQKQEFEKQKNKYTNEINKKHDETTKEISGNRRKKRSLTTKNYKGYDEEFYKIFKDEYPDVDKFLDLLSKETACESQPYDEPRTISINFKNYKNPDIFSHTEYCQACPWCGMTCTFDGKCTKNPEELCHHKIVQKEYPDTNTTDIPILTPDTTKSNIVEKYRNFCNSSDDNNSDQINNWQCHYDESKKSGQNDNCVEGTWQNFKKDQKVTSYNAFFWKWVSEMLDDSIKWRAELDKCLKNDKKTCGKKKCNRDCKCFKKWVEQKKEKEWKAIKKHFKKQKDMIETGMPPEMALKILLNDVFLQDMEKAQGDPQHIAKIKELLKKNDEKVNNLSNMETIFDFLLQEEEQDAQKCVSNNPEKCEETQKPPTDGAPGGAGPSPDTGTDDNLEDIDSDGEEDDDVSHVDEEEPEDNPVEGSSEEEKQEVVKDTEAAVPKQDTQPKEEVNPCKIVEELFKSTKNFEDACGLKYGKNYGWKCVPTTSDKGSEPTARGHSHVARSADGAPSGDKDGAICIPPRRRKLYLHKIEGVDTTDDKSLRKWFIESAAVETFFLWDRYKKLNTPQSGSPLLGGGLPGVGVENGDDENNPEKLLQKGEIPDGFLRQMFYTLGDYRDILFSGDKDKKNGYSDIVSGDNVIKERENTIKEKIASFFQNGNKEGTPHVPKNPVQTPQTWWKDNAKHIWHGMICALTYEEKTSGSDGEKKIEKDDAVYKKFFGTPNGNPLPQPGTNGTSNEPISQYQYDQVVLKEENNGAMSTSPKSTSAAPSDNTPTTLTQFVLRPTYFRYLEEWGQNFCKERKKRLAQIYEDCRGNDKVCSGDGEDCEEVRKQDYSKISNFNCPGCGRECRKYKNWIKTKRTEFDEQKKAYVDRKDKYKTENKGAESKHHSISDQNFVKKLGTDYASIESFLEKLGSCSKNNKDNGDGTINFKEPDVTFKPADNCKPCSEFKVKCENGKCSGGGKKVNCNRKNTIAATEIANMINSTEGVFMTVSDNSDHKFEGGLEPCGSANIFKGIRKDVWKCGEYCGVDICEPNTFDGKQNGKEYIQIRALLKRWVEYFLEDYNKIKHKISHCMRKGEKTICINDCVEKWINIKKKEWETIRERYVKQYTTGHSDIYKVTSFLEDPQFHNEVLKAIKPCGDLDKFQNSTDCTVAGSSENGVTNKKDIVECLLENLKTKAKTCPNQANGENQTCDSLPHVEDDDDEEPLEETEENTVEQPNICPQLPKPPPQPGDEDGCKQASPAPSEGTENQPPVIKPEEEAPAPRTPRPRPKPPQEPQPYLPPALKNAMLSSTIMWSIGIGFATFTYFYLKKKSKSSVGNLFQILQIPKSDFDIPTKLSPNRYIPYTSGKYRGKRYIYLEGDSGTDSGYTDHYSDITSSSESEYEEMDINDIYVPGTPKYKTLIEVVLEPSGNNTTASGNNTTASGKNTPSDTQNDIPSGDTPNNKLTDNEWNTLKDEFISNMLQSEQPKDVPNDYSSGDIPFNTQPSTLYFDNNQEKPFITSIHDRDLYTGEEYNYNVNMSTNSMDDIPISGKNDVYSGIDLINDTLSGNHNVDIYDELLKRKENELFGTKHHTKHTNTYNVAKPARDDPLHNQLNLFHTWLDRHRNMCEKWKNDNERLAKLKEEWENDTSTSGNKHSDIPSGKLSDTPSDNNIHSDIHPSDIPSGKLSDIPSDNNIPSSNKTLNTDVSIQIDMNNPKTTNEFTYVDSNPNQVDDTYVDSNPDNSSMDTILEDLDKPFNEPYYDVQDDIYYDVHDHDTSTVDTNAMDVPSKVQIEMSVKNHKLVKEKYPIGDVWDI</sequence>
<dbReference type="GO" id="GO:0046789">
    <property type="term" value="F:host cell surface receptor binding"/>
    <property type="evidence" value="ECO:0007669"/>
    <property type="project" value="InterPro"/>
</dbReference>
<evidence type="ECO:0000259" key="4">
    <source>
        <dbReference type="Pfam" id="PF15445"/>
    </source>
</evidence>
<dbReference type="Pfam" id="PF05424">
    <property type="entry name" value="Duffy_binding"/>
    <property type="match status" value="2"/>
</dbReference>
<dbReference type="InterPro" id="IPR041480">
    <property type="entry name" value="CIDR1_gamma"/>
</dbReference>
<evidence type="ECO:0000259" key="2">
    <source>
        <dbReference type="Pfam" id="PF03011"/>
    </source>
</evidence>
<dbReference type="Gene3D" id="1.20.58.1930">
    <property type="match status" value="2"/>
</dbReference>
<proteinExistence type="predicted"/>
<dbReference type="Proteomes" id="UP000232684">
    <property type="component" value="Unassembled WGS sequence"/>
</dbReference>